<feature type="transmembrane region" description="Helical" evidence="15">
    <location>
        <begin position="419"/>
        <end position="437"/>
    </location>
</feature>
<dbReference type="PROSITE" id="PS00237">
    <property type="entry name" value="G_PROTEIN_RECEP_F1_1"/>
    <property type="match status" value="3"/>
</dbReference>
<feature type="domain" description="G-protein coupled receptors family 1 profile" evidence="16">
    <location>
        <begin position="41"/>
        <end position="290"/>
    </location>
</feature>
<keyword evidence="8 15" id="KW-1133">Transmembrane helix</keyword>
<dbReference type="SUPFAM" id="SSF81321">
    <property type="entry name" value="Family A G protein-coupled receptor-like"/>
    <property type="match status" value="3"/>
</dbReference>
<keyword evidence="13 14" id="KW-0807">Transducer</keyword>
<feature type="transmembrane region" description="Helical" evidence="15">
    <location>
        <begin position="98"/>
        <end position="120"/>
    </location>
</feature>
<keyword evidence="7" id="KW-0552">Olfaction</keyword>
<feature type="transmembrane region" description="Helical" evidence="15">
    <location>
        <begin position="717"/>
        <end position="736"/>
    </location>
</feature>
<dbReference type="FunFam" id="1.20.1070.10:FF:000151">
    <property type="entry name" value="olfactory receptor 10K1-like"/>
    <property type="match status" value="1"/>
</dbReference>
<keyword evidence="11 14" id="KW-0675">Receptor</keyword>
<name>A0A8J5ZTK6_GALPY</name>
<evidence type="ECO:0000256" key="9">
    <source>
        <dbReference type="ARBA" id="ARBA00023040"/>
    </source>
</evidence>
<evidence type="ECO:0000256" key="15">
    <source>
        <dbReference type="SAM" id="Phobius"/>
    </source>
</evidence>
<dbReference type="AlphaFoldDB" id="A0A8J5ZTK6"/>
<reference evidence="17" key="1">
    <citation type="journal article" date="2021" name="Evol. Appl.">
        <title>The genome of the Pyrenean desman and the effects of bottlenecks and inbreeding on the genomic landscape of an endangered species.</title>
        <authorList>
            <person name="Escoda L."/>
            <person name="Castresana J."/>
        </authorList>
    </citation>
    <scope>NUCLEOTIDE SEQUENCE</scope>
    <source>
        <strain evidence="17">IBE-C5619</strain>
    </source>
</reference>
<keyword evidence="9 14" id="KW-0297">G-protein coupled receptor</keyword>
<evidence type="ECO:0000256" key="8">
    <source>
        <dbReference type="ARBA" id="ARBA00022989"/>
    </source>
</evidence>
<evidence type="ECO:0000256" key="4">
    <source>
        <dbReference type="ARBA" id="ARBA00022475"/>
    </source>
</evidence>
<protein>
    <submittedName>
        <fullName evidence="17">Olfactory receptor 10K2</fullName>
    </submittedName>
</protein>
<dbReference type="InterPro" id="IPR000725">
    <property type="entry name" value="Olfact_rcpt"/>
</dbReference>
<keyword evidence="10 15" id="KW-0472">Membrane</keyword>
<feature type="transmembrane region" description="Helical" evidence="15">
    <location>
        <begin position="829"/>
        <end position="847"/>
    </location>
</feature>
<evidence type="ECO:0000259" key="16">
    <source>
        <dbReference type="PROSITE" id="PS50262"/>
    </source>
</evidence>
<comment type="similarity">
    <text evidence="14">Belongs to the G-protein coupled receptor 1 family.</text>
</comment>
<feature type="transmembrane region" description="Helical" evidence="15">
    <location>
        <begin position="313"/>
        <end position="334"/>
    </location>
</feature>
<feature type="transmembrane region" description="Helical" evidence="15">
    <location>
        <begin position="514"/>
        <end position="543"/>
    </location>
</feature>
<comment type="subcellular location">
    <subcellularLocation>
        <location evidence="3">Cell membrane</location>
        <topology evidence="3">Multi-pass membrane protein</topology>
    </subcellularLocation>
</comment>
<evidence type="ECO:0000256" key="6">
    <source>
        <dbReference type="ARBA" id="ARBA00022692"/>
    </source>
</evidence>
<dbReference type="InterPro" id="IPR000276">
    <property type="entry name" value="GPCR_Rhodpsn"/>
</dbReference>
<evidence type="ECO:0000256" key="12">
    <source>
        <dbReference type="ARBA" id="ARBA00023180"/>
    </source>
</evidence>
<gene>
    <name evidence="17" type="ORF">J0S82_017341</name>
</gene>
<keyword evidence="12" id="KW-0325">Glycoprotein</keyword>
<feature type="transmembrane region" description="Helical" evidence="15">
    <location>
        <begin position="646"/>
        <end position="672"/>
    </location>
</feature>
<feature type="transmembrane region" description="Helical" evidence="15">
    <location>
        <begin position="132"/>
        <end position="159"/>
    </location>
</feature>
<evidence type="ECO:0000256" key="11">
    <source>
        <dbReference type="ARBA" id="ARBA00023170"/>
    </source>
</evidence>
<evidence type="ECO:0000256" key="3">
    <source>
        <dbReference type="ARBA" id="ARBA00004651"/>
    </source>
</evidence>
<dbReference type="GO" id="GO:0004984">
    <property type="term" value="F:olfactory receptor activity"/>
    <property type="evidence" value="ECO:0007669"/>
    <property type="project" value="InterPro"/>
</dbReference>
<dbReference type="PRINTS" id="PR00245">
    <property type="entry name" value="OLFACTORYR"/>
</dbReference>
<proteinExistence type="inferred from homology"/>
<dbReference type="EMBL" id="JAGFMF010011925">
    <property type="protein sequence ID" value="KAG8509823.1"/>
    <property type="molecule type" value="Genomic_DNA"/>
</dbReference>
<evidence type="ECO:0000256" key="10">
    <source>
        <dbReference type="ARBA" id="ARBA00023136"/>
    </source>
</evidence>
<comment type="function">
    <text evidence="2">Putative odorant or sperm cell receptor.</text>
</comment>
<keyword evidence="6 14" id="KW-0812">Transmembrane</keyword>
<feature type="transmembrane region" description="Helical" evidence="15">
    <location>
        <begin position="457"/>
        <end position="481"/>
    </location>
</feature>
<dbReference type="Gene3D" id="1.20.1070.10">
    <property type="entry name" value="Rhodopsin 7-helix transmembrane proteins"/>
    <property type="match status" value="3"/>
</dbReference>
<evidence type="ECO:0000313" key="17">
    <source>
        <dbReference type="EMBL" id="KAG8509823.1"/>
    </source>
</evidence>
<feature type="transmembrane region" description="Helical" evidence="15">
    <location>
        <begin position="59"/>
        <end position="78"/>
    </location>
</feature>
<feature type="transmembrane region" description="Helical" evidence="15">
    <location>
        <begin position="681"/>
        <end position="705"/>
    </location>
</feature>
<feature type="transmembrane region" description="Helical" evidence="15">
    <location>
        <begin position="272"/>
        <end position="292"/>
    </location>
</feature>
<feature type="transmembrane region" description="Helical" evidence="15">
    <location>
        <begin position="555"/>
        <end position="577"/>
    </location>
</feature>
<dbReference type="InterPro" id="IPR017452">
    <property type="entry name" value="GPCR_Rhodpsn_7TM"/>
</dbReference>
<dbReference type="Proteomes" id="UP000700334">
    <property type="component" value="Unassembled WGS sequence"/>
</dbReference>
<dbReference type="PROSITE" id="PS50262">
    <property type="entry name" value="G_PROTEIN_RECEP_F1_2"/>
    <property type="match status" value="3"/>
</dbReference>
<feature type="transmembrane region" description="Helical" evidence="15">
    <location>
        <begin position="12"/>
        <end position="38"/>
    </location>
</feature>
<dbReference type="GO" id="GO:0005886">
    <property type="term" value="C:plasma membrane"/>
    <property type="evidence" value="ECO:0007669"/>
    <property type="project" value="UniProtKB-SubCell"/>
</dbReference>
<evidence type="ECO:0000256" key="2">
    <source>
        <dbReference type="ARBA" id="ARBA00003929"/>
    </source>
</evidence>
<keyword evidence="5" id="KW-0716">Sensory transduction</keyword>
<feature type="transmembrane region" description="Helical" evidence="15">
    <location>
        <begin position="194"/>
        <end position="216"/>
    </location>
</feature>
<dbReference type="FunFam" id="1.20.1070.10:FF:000001">
    <property type="entry name" value="Olfactory receptor"/>
    <property type="match status" value="1"/>
</dbReference>
<organism evidence="17 18">
    <name type="scientific">Galemys pyrenaicus</name>
    <name type="common">Iberian desman</name>
    <name type="synonym">Pyrenean desman</name>
    <dbReference type="NCBI Taxonomy" id="202257"/>
    <lineage>
        <taxon>Eukaryota</taxon>
        <taxon>Metazoa</taxon>
        <taxon>Chordata</taxon>
        <taxon>Craniata</taxon>
        <taxon>Vertebrata</taxon>
        <taxon>Euteleostomi</taxon>
        <taxon>Mammalia</taxon>
        <taxon>Eutheria</taxon>
        <taxon>Laurasiatheria</taxon>
        <taxon>Eulipotyphla</taxon>
        <taxon>Talpidae</taxon>
        <taxon>Galemys</taxon>
    </lineage>
</organism>
<dbReference type="GO" id="GO:0004930">
    <property type="term" value="F:G protein-coupled receptor activity"/>
    <property type="evidence" value="ECO:0007669"/>
    <property type="project" value="UniProtKB-KW"/>
</dbReference>
<feature type="domain" description="G-protein coupled receptors family 1 profile" evidence="16">
    <location>
        <begin position="662"/>
        <end position="898"/>
    </location>
</feature>
<comment type="caution">
    <text evidence="17">The sequence shown here is derived from an EMBL/GenBank/DDBJ whole genome shotgun (WGS) entry which is preliminary data.</text>
</comment>
<evidence type="ECO:0000256" key="13">
    <source>
        <dbReference type="ARBA" id="ARBA00023224"/>
    </source>
</evidence>
<dbReference type="PANTHER" id="PTHR26453">
    <property type="entry name" value="OLFACTORY RECEPTOR"/>
    <property type="match status" value="1"/>
</dbReference>
<evidence type="ECO:0000256" key="5">
    <source>
        <dbReference type="ARBA" id="ARBA00022606"/>
    </source>
</evidence>
<evidence type="ECO:0000256" key="7">
    <source>
        <dbReference type="ARBA" id="ARBA00022725"/>
    </source>
</evidence>
<evidence type="ECO:0000256" key="14">
    <source>
        <dbReference type="RuleBase" id="RU000688"/>
    </source>
</evidence>
<feature type="transmembrane region" description="Helical" evidence="15">
    <location>
        <begin position="377"/>
        <end position="399"/>
    </location>
</feature>
<feature type="transmembrane region" description="Helical" evidence="15">
    <location>
        <begin position="340"/>
        <end position="365"/>
    </location>
</feature>
<evidence type="ECO:0000256" key="1">
    <source>
        <dbReference type="ARBA" id="ARBA00002936"/>
    </source>
</evidence>
<sequence>MELVNETSVREFVFLGFSSLAGLQQLLFVIFLLVYLFTLGTNAIIISTIVLDRGLHTPMYFFLAVLSCFETCYTFIIVPKMLVDLLAQKKTISFLGCATQMFTFLFLGCSHSFLLAVMGYDRYVAICNPLRYTMIMGPGVCGGLVAVACACGFTVAQVVTSLVFHLPFHTSNQLHHFFCDISPVLKLASHHPQFSQLVIFMLGVFVLVIPLLLILVSYIRIISAIMKIPSTVGRYKAFSTCGSHLIVVTVHYGCASFIYLRPKSNYSSSLDSLISVSYTILTPLFNPMIYSLRNKEFKSAFRRVLGSDHIDFILCYQLSMANSSYVTEFLLLGFSSLGELQLVLFVIFLCLYLIILSGNITIISVIHLDRSLHTPMYFFLCVLSTSEIFYTIVILPKMLINLLSVLRTLSFICCATQMYFFLGFAVTNCLLLGVMGYDRYAAICQPLHYPILMNWRVCGILAASCIVSGFLISLVGTTLVFSLPFCGSNKVNHYFCDISPVIRLACADTYINELVIFICGVLVLVVPLIFICISYGLIVWTILKIPSTEGRRKAFSTCASHLIVVVVHYGCASFVYLRPSAKYTSGKDRLVTVTYTIITPLLNPLVYSLRNKDVQVNFWEQANQANFSSVTEFLLLGFSNLGEVQLILFAIFLCLYLIILSGNITIVTVICLDRSLHIPMYFFLGILSLSETCYTFMLINLLSLFRTISFVSCATQMFFFLGFAVTNCLLLGVMGYDRYAAICHPLRYPVDELAGSFLVFKLPFCGPNKINRYFCDISPVIGLACTDTYVRELVIFSGGIVALMVPLTFICISYGFIVHNLKASEKPSPPVLLTSLWSLSTMAVLLFNSFSKDRLVTVTYTVVTPLLNPMVYSLRNKDVQVAIRKVIGRGRFYPKALK</sequence>
<keyword evidence="18" id="KW-1185">Reference proteome</keyword>
<feature type="transmembrane region" description="Helical" evidence="15">
    <location>
        <begin position="793"/>
        <end position="817"/>
    </location>
</feature>
<keyword evidence="4" id="KW-1003">Cell membrane</keyword>
<feature type="domain" description="G-protein coupled receptors family 1 profile" evidence="16">
    <location>
        <begin position="358"/>
        <end position="607"/>
    </location>
</feature>
<evidence type="ECO:0000313" key="18">
    <source>
        <dbReference type="Proteomes" id="UP000700334"/>
    </source>
</evidence>
<dbReference type="CDD" id="cd15225">
    <property type="entry name" value="7tmA_OR10A-like"/>
    <property type="match status" value="2"/>
</dbReference>
<dbReference type="PRINTS" id="PR00237">
    <property type="entry name" value="GPCRRHODOPSN"/>
</dbReference>
<dbReference type="OrthoDB" id="2133880at2759"/>
<feature type="transmembrane region" description="Helical" evidence="15">
    <location>
        <begin position="237"/>
        <end position="260"/>
    </location>
</feature>
<comment type="function">
    <text evidence="1">Odorant receptor.</text>
</comment>
<dbReference type="Pfam" id="PF13853">
    <property type="entry name" value="7tm_4"/>
    <property type="match status" value="3"/>
</dbReference>
<accession>A0A8J5ZTK6</accession>